<dbReference type="InterPro" id="IPR023485">
    <property type="entry name" value="Ptyr_pPase"/>
</dbReference>
<dbReference type="GO" id="GO:0004725">
    <property type="term" value="F:protein tyrosine phosphatase activity"/>
    <property type="evidence" value="ECO:0007669"/>
    <property type="project" value="UniProtKB-EC"/>
</dbReference>
<comment type="similarity">
    <text evidence="1">Belongs to the low molecular weight phosphotyrosine protein phosphatase family.</text>
</comment>
<comment type="caution">
    <text evidence="7">The sequence shown here is derived from an EMBL/GenBank/DDBJ whole genome shotgun (WGS) entry which is preliminary data.</text>
</comment>
<reference evidence="7 8" key="1">
    <citation type="journal article" date="2018" name="Elife">
        <title>Discovery and characterization of a prevalent human gut bacterial enzyme sufficient for the inactivation of a family of plant toxins.</title>
        <authorList>
            <person name="Koppel N."/>
            <person name="Bisanz J.E."/>
            <person name="Pandelia M.E."/>
            <person name="Turnbaugh P.J."/>
            <person name="Balskus E.P."/>
        </authorList>
    </citation>
    <scope>NUCLEOTIDE SEQUENCE [LARGE SCALE GENOMIC DNA]</scope>
    <source>
        <strain evidence="7 8">OB21 GAM31</strain>
    </source>
</reference>
<evidence type="ECO:0000259" key="6">
    <source>
        <dbReference type="SMART" id="SM00226"/>
    </source>
</evidence>
<evidence type="ECO:0000313" key="7">
    <source>
        <dbReference type="EMBL" id="RDB59842.1"/>
    </source>
</evidence>
<evidence type="ECO:0000256" key="4">
    <source>
        <dbReference type="ARBA" id="ARBA00022912"/>
    </source>
</evidence>
<dbReference type="CDD" id="cd16343">
    <property type="entry name" value="LMWPTP"/>
    <property type="match status" value="1"/>
</dbReference>
<dbReference type="InterPro" id="IPR017867">
    <property type="entry name" value="Tyr_phospatase_low_mol_wt"/>
</dbReference>
<feature type="domain" description="Phosphotyrosine protein phosphatase I" evidence="6">
    <location>
        <begin position="8"/>
        <end position="158"/>
    </location>
</feature>
<gene>
    <name evidence="7" type="ORF">C1881_03960</name>
</gene>
<organism evidence="7 8">
    <name type="scientific">Slackia isoflavoniconvertens</name>
    <dbReference type="NCBI Taxonomy" id="572010"/>
    <lineage>
        <taxon>Bacteria</taxon>
        <taxon>Bacillati</taxon>
        <taxon>Actinomycetota</taxon>
        <taxon>Coriobacteriia</taxon>
        <taxon>Eggerthellales</taxon>
        <taxon>Eggerthellaceae</taxon>
        <taxon>Slackia</taxon>
    </lineage>
</organism>
<dbReference type="Gene3D" id="3.40.50.2300">
    <property type="match status" value="1"/>
</dbReference>
<dbReference type="Proteomes" id="UP000253975">
    <property type="component" value="Unassembled WGS sequence"/>
</dbReference>
<protein>
    <recommendedName>
        <fullName evidence="2">protein-tyrosine-phosphatase</fullName>
        <ecNumber evidence="2">3.1.3.48</ecNumber>
    </recommendedName>
</protein>
<keyword evidence="3" id="KW-0378">Hydrolase</keyword>
<evidence type="ECO:0000256" key="5">
    <source>
        <dbReference type="PIRSR" id="PIRSR617867-1"/>
    </source>
</evidence>
<feature type="active site" description="Nucleophile" evidence="5">
    <location>
        <position position="14"/>
    </location>
</feature>
<dbReference type="Pfam" id="PF01451">
    <property type="entry name" value="LMWPc"/>
    <property type="match status" value="1"/>
</dbReference>
<dbReference type="PANTHER" id="PTHR11717">
    <property type="entry name" value="LOW MOLECULAR WEIGHT PROTEIN TYROSINE PHOSPHATASE"/>
    <property type="match status" value="1"/>
</dbReference>
<dbReference type="EMBL" id="PPTO01000004">
    <property type="protein sequence ID" value="RDB59842.1"/>
    <property type="molecule type" value="Genomic_DNA"/>
</dbReference>
<feature type="active site" description="Proton donor" evidence="5">
    <location>
        <position position="134"/>
    </location>
</feature>
<dbReference type="PRINTS" id="PR00719">
    <property type="entry name" value="LMWPTPASE"/>
</dbReference>
<dbReference type="AlphaFoldDB" id="A0A369LL28"/>
<dbReference type="InterPro" id="IPR050438">
    <property type="entry name" value="LMW_PTPase"/>
</dbReference>
<dbReference type="EC" id="3.1.3.48" evidence="2"/>
<keyword evidence="4" id="KW-0904">Protein phosphatase</keyword>
<name>A0A369LL28_9ACTN</name>
<dbReference type="SUPFAM" id="SSF52788">
    <property type="entry name" value="Phosphotyrosine protein phosphatases I"/>
    <property type="match status" value="1"/>
</dbReference>
<sequence length="160" mass="17872">MSQRQFIHRIMFVCHGNICRSTMAEFVMRDMVARAGLGDRIAIASCATTNDEIGNDTHPGTQRVLDAHGIAHPRRAAVKLRAADYGEYDLFIGMDDENIRDMRRILKGDPQGKVRKLLEYSDGGDADSANSVADPWFTGDFETTYEDVVRGCEALLAYVR</sequence>
<feature type="active site" evidence="5">
    <location>
        <position position="20"/>
    </location>
</feature>
<dbReference type="SMART" id="SM00226">
    <property type="entry name" value="LMWPc"/>
    <property type="match status" value="1"/>
</dbReference>
<evidence type="ECO:0000256" key="2">
    <source>
        <dbReference type="ARBA" id="ARBA00013064"/>
    </source>
</evidence>
<dbReference type="InterPro" id="IPR036196">
    <property type="entry name" value="Ptyr_pPase_sf"/>
</dbReference>
<evidence type="ECO:0000313" key="8">
    <source>
        <dbReference type="Proteomes" id="UP000253975"/>
    </source>
</evidence>
<dbReference type="RefSeq" id="WP_114615234.1">
    <property type="nucleotide sequence ID" value="NZ_PPTO01000004.1"/>
</dbReference>
<accession>A0A369LL28</accession>
<proteinExistence type="inferred from homology"/>
<dbReference type="PANTHER" id="PTHR11717:SF7">
    <property type="entry name" value="LOW MOLECULAR WEIGHT PHOSPHOTYROSINE PROTEIN PHOSPHATASE"/>
    <property type="match status" value="1"/>
</dbReference>
<evidence type="ECO:0000256" key="1">
    <source>
        <dbReference type="ARBA" id="ARBA00011063"/>
    </source>
</evidence>
<evidence type="ECO:0000256" key="3">
    <source>
        <dbReference type="ARBA" id="ARBA00022801"/>
    </source>
</evidence>